<accession>A0A6B0SN47</accession>
<evidence type="ECO:0000256" key="1">
    <source>
        <dbReference type="SAM" id="Phobius"/>
    </source>
</evidence>
<proteinExistence type="predicted"/>
<feature type="transmembrane region" description="Helical" evidence="1">
    <location>
        <begin position="106"/>
        <end position="129"/>
    </location>
</feature>
<protein>
    <recommendedName>
        <fullName evidence="4">DUF2178 domain-containing protein</fullName>
    </recommendedName>
</protein>
<reference evidence="2 3" key="1">
    <citation type="submission" date="2019-12" db="EMBL/GenBank/DDBJ databases">
        <title>Isolation and characterization of three novel carbon monoxide-oxidizing members of Halobacteria from salione crusts and soils.</title>
        <authorList>
            <person name="Myers M.R."/>
            <person name="King G.M."/>
        </authorList>
    </citation>
    <scope>NUCLEOTIDE SEQUENCE [LARGE SCALE GENOMIC DNA]</scope>
    <source>
        <strain evidence="2 3">WSA2</strain>
    </source>
</reference>
<dbReference type="EMBL" id="WUUS01000001">
    <property type="protein sequence ID" value="MXR39787.1"/>
    <property type="molecule type" value="Genomic_DNA"/>
</dbReference>
<dbReference type="Proteomes" id="UP000437065">
    <property type="component" value="Unassembled WGS sequence"/>
</dbReference>
<keyword evidence="3" id="KW-1185">Reference proteome</keyword>
<dbReference type="RefSeq" id="WP_159662233.1">
    <property type="nucleotide sequence ID" value="NZ_WUUS01000001.1"/>
</dbReference>
<evidence type="ECO:0008006" key="4">
    <source>
        <dbReference type="Google" id="ProtNLM"/>
    </source>
</evidence>
<evidence type="ECO:0000313" key="2">
    <source>
        <dbReference type="EMBL" id="MXR39787.1"/>
    </source>
</evidence>
<gene>
    <name evidence="2" type="ORF">GRX01_00215</name>
</gene>
<sequence>MTTTHATHDGSVSNRLAYVALWAAATLAYVGLLVVGREIAAVGSFALLAVVAVGYRRVADVRLDERDTDVLATASGHAVRVFGLTSAVVFPALALASGLGHYTWSAFAAGAATTVTAFFLVWVAAIAVVRGRR</sequence>
<evidence type="ECO:0000313" key="3">
    <source>
        <dbReference type="Proteomes" id="UP000437065"/>
    </source>
</evidence>
<feature type="transmembrane region" description="Helical" evidence="1">
    <location>
        <begin position="79"/>
        <end position="100"/>
    </location>
</feature>
<comment type="caution">
    <text evidence="2">The sequence shown here is derived from an EMBL/GenBank/DDBJ whole genome shotgun (WGS) entry which is preliminary data.</text>
</comment>
<feature type="transmembrane region" description="Helical" evidence="1">
    <location>
        <begin position="16"/>
        <end position="33"/>
    </location>
</feature>
<keyword evidence="1" id="KW-1133">Transmembrane helix</keyword>
<keyword evidence="1" id="KW-0812">Transmembrane</keyword>
<feature type="transmembrane region" description="Helical" evidence="1">
    <location>
        <begin position="39"/>
        <end position="58"/>
    </location>
</feature>
<keyword evidence="1" id="KW-0472">Membrane</keyword>
<dbReference type="AlphaFoldDB" id="A0A6B0SN47"/>
<name>A0A6B0SN47_9EURY</name>
<organism evidence="2 3">
    <name type="scientific">Halobaculum saliterrae</name>
    <dbReference type="NCBI Taxonomy" id="2073113"/>
    <lineage>
        <taxon>Archaea</taxon>
        <taxon>Methanobacteriati</taxon>
        <taxon>Methanobacteriota</taxon>
        <taxon>Stenosarchaea group</taxon>
        <taxon>Halobacteria</taxon>
        <taxon>Halobacteriales</taxon>
        <taxon>Haloferacaceae</taxon>
        <taxon>Halobaculum</taxon>
    </lineage>
</organism>